<organism evidence="2 3">
    <name type="scientific">Pseudomonas endophytica</name>
    <dbReference type="NCBI Taxonomy" id="1563157"/>
    <lineage>
        <taxon>Bacteria</taxon>
        <taxon>Pseudomonadati</taxon>
        <taxon>Pseudomonadota</taxon>
        <taxon>Gammaproteobacteria</taxon>
        <taxon>Pseudomonadales</taxon>
        <taxon>Pseudomonadaceae</taxon>
        <taxon>Pseudomonas</taxon>
    </lineage>
</organism>
<dbReference type="EMBL" id="LLWH01000114">
    <property type="protein sequence ID" value="KQB54013.1"/>
    <property type="molecule type" value="Genomic_DNA"/>
</dbReference>
<evidence type="ECO:0000313" key="2">
    <source>
        <dbReference type="EMBL" id="KQB54013.1"/>
    </source>
</evidence>
<feature type="non-terminal residue" evidence="2">
    <location>
        <position position="235"/>
    </location>
</feature>
<dbReference type="SUPFAM" id="SSF53850">
    <property type="entry name" value="Periplasmic binding protein-like II"/>
    <property type="match status" value="1"/>
</dbReference>
<dbReference type="OrthoDB" id="8747607at2"/>
<protein>
    <submittedName>
        <fullName evidence="2">Amino acid ABC transporter substrate-binding protein</fullName>
    </submittedName>
</protein>
<comment type="caution">
    <text evidence="2">The sequence shown here is derived from an EMBL/GenBank/DDBJ whole genome shotgun (WGS) entry which is preliminary data.</text>
</comment>
<sequence length="235" mass="26961">MCAALKCLPKWMARSVLLPLSVSFMAPVWAVQEVRVGAAHFPPYIVHPERGGDIGLLQQLLSAMNQLQPDYHFIVVPTSLARRVRDFDQGRVDLTFFECECWGWKGVDYESVDLGLEDSEVFVAKQQPGRDQTYFDDVSGKRMALFTGYHYAFADFNLAPAYLINTFNATLTYSHKSNLQMVLRGRVDITLLTRSNLTDILRRNPQYRARVLVSERVDQFYHHRAFVRRQGPINA</sequence>
<proteinExistence type="predicted"/>
<reference evidence="2 3" key="1">
    <citation type="submission" date="2015-10" db="EMBL/GenBank/DDBJ databases">
        <title>Pseudomonas helleri sp. nov. and Pseudomonas weihenstephanensis sp. nov., isolated from raw cows milk.</title>
        <authorList>
            <person name="Von Neubeck M."/>
            <person name="Huptas C."/>
            <person name="Wenning M."/>
            <person name="Scherer S."/>
        </authorList>
    </citation>
    <scope>NUCLEOTIDE SEQUENCE [LARGE SCALE GENOMIC DNA]</scope>
    <source>
        <strain evidence="2 3">BSTT44</strain>
    </source>
</reference>
<evidence type="ECO:0000256" key="1">
    <source>
        <dbReference type="SAM" id="SignalP"/>
    </source>
</evidence>
<feature type="signal peptide" evidence="1">
    <location>
        <begin position="1"/>
        <end position="30"/>
    </location>
</feature>
<dbReference type="Proteomes" id="UP000050342">
    <property type="component" value="Unassembled WGS sequence"/>
</dbReference>
<keyword evidence="1" id="KW-0732">Signal</keyword>
<gene>
    <name evidence="2" type="ORF">AQS70_22555</name>
</gene>
<accession>A0A0Q0X9Z8</accession>
<keyword evidence="3" id="KW-1185">Reference proteome</keyword>
<evidence type="ECO:0000313" key="3">
    <source>
        <dbReference type="Proteomes" id="UP000050342"/>
    </source>
</evidence>
<dbReference type="STRING" id="1563157.AQS70_22555"/>
<dbReference type="AlphaFoldDB" id="A0A0Q0X9Z8"/>
<feature type="chain" id="PRO_5006186373" evidence="1">
    <location>
        <begin position="31"/>
        <end position="235"/>
    </location>
</feature>
<name>A0A0Q0X9Z8_9PSED</name>